<evidence type="ECO:0000256" key="5">
    <source>
        <dbReference type="ARBA" id="ARBA00022777"/>
    </source>
</evidence>
<proteinExistence type="predicted"/>
<dbReference type="Proteomes" id="UP000549394">
    <property type="component" value="Unassembled WGS sequence"/>
</dbReference>
<dbReference type="GO" id="GO:0046854">
    <property type="term" value="P:phosphatidylinositol phosphate biosynthetic process"/>
    <property type="evidence" value="ECO:0007669"/>
    <property type="project" value="TreeGrafter"/>
</dbReference>
<dbReference type="SMART" id="SM00330">
    <property type="entry name" value="PIPKc"/>
    <property type="match status" value="1"/>
</dbReference>
<keyword evidence="16" id="KW-1185">Reference proteome</keyword>
<evidence type="ECO:0000256" key="12">
    <source>
        <dbReference type="PROSITE-ProRule" id="PRU00781"/>
    </source>
</evidence>
<keyword evidence="7" id="KW-0443">Lipid metabolism</keyword>
<dbReference type="GO" id="GO:0016309">
    <property type="term" value="F:1-phosphatidylinositol-5-phosphate 4-kinase activity"/>
    <property type="evidence" value="ECO:0007669"/>
    <property type="project" value="UniProtKB-EC"/>
</dbReference>
<feature type="region of interest" description="Disordered" evidence="13">
    <location>
        <begin position="281"/>
        <end position="320"/>
    </location>
</feature>
<comment type="catalytic activity">
    <reaction evidence="9">
        <text>a 1,2-diacyl-sn-glycero-3-phospho-(1D-myo-inositol-5-phosphate) + ATP = a 1,2-diacyl-sn-glycero-3-phospho-(1D-myo-inositol-4,5-bisphosphate) + ADP + H(+)</text>
        <dbReference type="Rhea" id="RHEA:12280"/>
        <dbReference type="ChEBI" id="CHEBI:15378"/>
        <dbReference type="ChEBI" id="CHEBI:30616"/>
        <dbReference type="ChEBI" id="CHEBI:57795"/>
        <dbReference type="ChEBI" id="CHEBI:58456"/>
        <dbReference type="ChEBI" id="CHEBI:456216"/>
        <dbReference type="EC" id="2.7.1.149"/>
    </reaction>
    <physiologicalReaction direction="left-to-right" evidence="9">
        <dbReference type="Rhea" id="RHEA:12281"/>
    </physiologicalReaction>
</comment>
<name>A0A7I8VXR0_9ANNE</name>
<reference evidence="15 16" key="1">
    <citation type="submission" date="2020-08" db="EMBL/GenBank/DDBJ databases">
        <authorList>
            <person name="Hejnol A."/>
        </authorList>
    </citation>
    <scope>NUCLEOTIDE SEQUENCE [LARGE SCALE GENOMIC DNA]</scope>
</reference>
<dbReference type="PANTHER" id="PTHR23086">
    <property type="entry name" value="PHOSPHATIDYLINOSITOL-4-PHOSPHATE 5-KINASE"/>
    <property type="match status" value="1"/>
</dbReference>
<dbReference type="SUPFAM" id="SSF56104">
    <property type="entry name" value="SAICAR synthase-like"/>
    <property type="match status" value="1"/>
</dbReference>
<comment type="catalytic activity">
    <reaction evidence="8">
        <text>1,2-dihexadecanoyl-sn-glycero-3-phospho-(1D-myo-inositol-5-phosphate) + ATP = 1,2-dihexadecanoyl-sn-glycero-3-phospho-(1D-myo-inositol-4,5-bisphosphate) + ADP + H(+)</text>
        <dbReference type="Rhea" id="RHEA:55992"/>
        <dbReference type="ChEBI" id="CHEBI:15378"/>
        <dbReference type="ChEBI" id="CHEBI:30616"/>
        <dbReference type="ChEBI" id="CHEBI:83423"/>
        <dbReference type="ChEBI" id="CHEBI:84968"/>
        <dbReference type="ChEBI" id="CHEBI:456216"/>
    </reaction>
    <physiologicalReaction direction="left-to-right" evidence="8">
        <dbReference type="Rhea" id="RHEA:55993"/>
    </physiologicalReaction>
</comment>
<comment type="catalytic activity">
    <reaction evidence="10">
        <text>1,2-dihexadecanoyl-sn-glycero-3-phospho-(1D-myo-inositol-5-phosphate) + GTP = 1,2-dihexadecanoyl-sn-glycero-3-phospho-(1D-myo-inositol-4,5-bisphosphate) + GDP + H(+)</text>
        <dbReference type="Rhea" id="RHEA:55964"/>
        <dbReference type="ChEBI" id="CHEBI:15378"/>
        <dbReference type="ChEBI" id="CHEBI:37565"/>
        <dbReference type="ChEBI" id="CHEBI:58189"/>
        <dbReference type="ChEBI" id="CHEBI:83423"/>
        <dbReference type="ChEBI" id="CHEBI:84968"/>
    </reaction>
    <physiologicalReaction direction="left-to-right" evidence="10">
        <dbReference type="Rhea" id="RHEA:55965"/>
    </physiologicalReaction>
</comment>
<dbReference type="FunFam" id="3.30.800.10:FF:000002">
    <property type="entry name" value="Phosphatidylinositol 5-phosphate 4-kinase type-2 beta"/>
    <property type="match status" value="1"/>
</dbReference>
<evidence type="ECO:0000256" key="11">
    <source>
        <dbReference type="ARBA" id="ARBA00039039"/>
    </source>
</evidence>
<dbReference type="InterPro" id="IPR027484">
    <property type="entry name" value="PInositol-4-P-5-kinase_N"/>
</dbReference>
<evidence type="ECO:0000313" key="15">
    <source>
        <dbReference type="EMBL" id="CAD5120327.1"/>
    </source>
</evidence>
<evidence type="ECO:0000259" key="14">
    <source>
        <dbReference type="PROSITE" id="PS51455"/>
    </source>
</evidence>
<keyword evidence="4 12" id="KW-0547">Nucleotide-binding</keyword>
<evidence type="ECO:0000256" key="2">
    <source>
        <dbReference type="ARBA" id="ARBA00022490"/>
    </source>
</evidence>
<evidence type="ECO:0000256" key="9">
    <source>
        <dbReference type="ARBA" id="ARBA00036698"/>
    </source>
</evidence>
<sequence>MSRIESKKKHIKTVHQKRKLFRAKEPLLSVFMWGINHSLNELAHVNPPVMLMPDDFKASSKVRVDNHLFNKENMPSHFKFKEYCPLVFRNLRERFHVEDQQYLNSLTKLPPIDLESSTSAKGATRRFNSWDGLFLVKTIESYQVAEVHNVIKAYHEYIVERHADTLLPQYMGMYRVTVNDAETYLIVMRNIFSPRMTIHRKYDLKGSTVDRQASDKEKSKDLPTFKDNDFVNDGVQLIVGENAKQRIMEVLKKDTTFLTDQNLMDYSMLLGIHDIEKAEIERETREREAEEGEDECFSSEEDCLGAHTNTPPESPISPGRLQYSESVENPLQDDIYGIQCAGEGKKEIYFLALIDILTHYGMKKRTAQAAKAVKHGANAEISTVKPEQYAKRFLEFIDKVLS</sequence>
<dbReference type="CDD" id="cd17305">
    <property type="entry name" value="PIPKc_PIP5KII"/>
    <property type="match status" value="1"/>
</dbReference>
<evidence type="ECO:0000256" key="6">
    <source>
        <dbReference type="ARBA" id="ARBA00022840"/>
    </source>
</evidence>
<evidence type="ECO:0000256" key="3">
    <source>
        <dbReference type="ARBA" id="ARBA00022679"/>
    </source>
</evidence>
<gene>
    <name evidence="15" type="ORF">DGYR_LOCUS8437</name>
</gene>
<feature type="compositionally biased region" description="Acidic residues" evidence="13">
    <location>
        <begin position="289"/>
        <end position="303"/>
    </location>
</feature>
<keyword evidence="6 12" id="KW-0067">ATP-binding</keyword>
<dbReference type="EC" id="2.7.1.149" evidence="11"/>
<keyword evidence="5 12" id="KW-0418">Kinase</keyword>
<evidence type="ECO:0000256" key="8">
    <source>
        <dbReference type="ARBA" id="ARBA00036478"/>
    </source>
</evidence>
<dbReference type="Pfam" id="PF01504">
    <property type="entry name" value="PIP5K"/>
    <property type="match status" value="1"/>
</dbReference>
<dbReference type="GO" id="GO:0005886">
    <property type="term" value="C:plasma membrane"/>
    <property type="evidence" value="ECO:0007669"/>
    <property type="project" value="TreeGrafter"/>
</dbReference>
<dbReference type="InterPro" id="IPR023610">
    <property type="entry name" value="PInositol-4/5-P-5/4-kinase"/>
</dbReference>
<dbReference type="InterPro" id="IPR027483">
    <property type="entry name" value="PInositol-4-P-4/5-kinase_C_sf"/>
</dbReference>
<dbReference type="Gene3D" id="3.30.800.10">
    <property type="entry name" value="Phosphatidylinositol Phosphate Kinase II Beta"/>
    <property type="match status" value="1"/>
</dbReference>
<dbReference type="GO" id="GO:0016308">
    <property type="term" value="F:1-phosphatidylinositol-4-phosphate 5-kinase activity"/>
    <property type="evidence" value="ECO:0007669"/>
    <property type="project" value="TreeGrafter"/>
</dbReference>
<dbReference type="GO" id="GO:0005524">
    <property type="term" value="F:ATP binding"/>
    <property type="evidence" value="ECO:0007669"/>
    <property type="project" value="UniProtKB-UniRule"/>
</dbReference>
<dbReference type="PROSITE" id="PS51455">
    <property type="entry name" value="PIPK"/>
    <property type="match status" value="1"/>
</dbReference>
<evidence type="ECO:0000313" key="16">
    <source>
        <dbReference type="Proteomes" id="UP000549394"/>
    </source>
</evidence>
<dbReference type="AlphaFoldDB" id="A0A7I8VXR0"/>
<organism evidence="15 16">
    <name type="scientific">Dimorphilus gyrociliatus</name>
    <dbReference type="NCBI Taxonomy" id="2664684"/>
    <lineage>
        <taxon>Eukaryota</taxon>
        <taxon>Metazoa</taxon>
        <taxon>Spiralia</taxon>
        <taxon>Lophotrochozoa</taxon>
        <taxon>Annelida</taxon>
        <taxon>Polychaeta</taxon>
        <taxon>Polychaeta incertae sedis</taxon>
        <taxon>Dinophilidae</taxon>
        <taxon>Dimorphilus</taxon>
    </lineage>
</organism>
<comment type="caution">
    <text evidence="15">The sequence shown here is derived from an EMBL/GenBank/DDBJ whole genome shotgun (WGS) entry which is preliminary data.</text>
</comment>
<protein>
    <recommendedName>
        <fullName evidence="11">1-phosphatidylinositol-5-phosphate 4-kinase</fullName>
        <ecNumber evidence="11">2.7.1.149</ecNumber>
    </recommendedName>
</protein>
<evidence type="ECO:0000256" key="10">
    <source>
        <dbReference type="ARBA" id="ARBA00036950"/>
    </source>
</evidence>
<evidence type="ECO:0000256" key="1">
    <source>
        <dbReference type="ARBA" id="ARBA00004496"/>
    </source>
</evidence>
<feature type="domain" description="PIPK" evidence="14">
    <location>
        <begin position="23"/>
        <end position="401"/>
    </location>
</feature>
<dbReference type="OrthoDB" id="20783at2759"/>
<dbReference type="EMBL" id="CAJFCJ010000012">
    <property type="protein sequence ID" value="CAD5120327.1"/>
    <property type="molecule type" value="Genomic_DNA"/>
</dbReference>
<evidence type="ECO:0000256" key="4">
    <source>
        <dbReference type="ARBA" id="ARBA00022741"/>
    </source>
</evidence>
<evidence type="ECO:0000256" key="13">
    <source>
        <dbReference type="SAM" id="MobiDB-lite"/>
    </source>
</evidence>
<comment type="subcellular location">
    <subcellularLocation>
        <location evidence="1">Cytoplasm</location>
    </subcellularLocation>
</comment>
<evidence type="ECO:0000256" key="7">
    <source>
        <dbReference type="ARBA" id="ARBA00023098"/>
    </source>
</evidence>
<dbReference type="Gene3D" id="3.30.810.10">
    <property type="entry name" value="2-Layer Sandwich"/>
    <property type="match status" value="2"/>
</dbReference>
<keyword evidence="2" id="KW-0963">Cytoplasm</keyword>
<dbReference type="InterPro" id="IPR002498">
    <property type="entry name" value="PInositol-4-P-4/5-kinase_core"/>
</dbReference>
<dbReference type="GO" id="GO:0005737">
    <property type="term" value="C:cytoplasm"/>
    <property type="evidence" value="ECO:0007669"/>
    <property type="project" value="UniProtKB-SubCell"/>
</dbReference>
<keyword evidence="3 12" id="KW-0808">Transferase</keyword>
<accession>A0A7I8VXR0</accession>
<dbReference type="PANTHER" id="PTHR23086:SF8">
    <property type="entry name" value="PHOSPHATIDYLINOSITOL 5-PHOSPHATE 4-KINASE, ISOFORM A"/>
    <property type="match status" value="1"/>
</dbReference>